<dbReference type="EMBL" id="JAIWQS010000009">
    <property type="protein sequence ID" value="KAJ8755994.1"/>
    <property type="molecule type" value="Genomic_DNA"/>
</dbReference>
<feature type="compositionally biased region" description="Basic and acidic residues" evidence="1">
    <location>
        <begin position="74"/>
        <end position="92"/>
    </location>
</feature>
<sequence length="170" mass="19011">MVAVMGRDRKYVKPILIKFGVAVAISVFGFLYSRKRTNNSSKPSRSSSQGSEEPGDDPQVSRKRVNSTSIKSPSAEKFENKCTIRVTNDDSKVSPSPSSEHDRDKDGYLLPEFNGFMKALDFITTHKGISPGNNVVTRRSYLVTPKVFRAADYDHETRHVKNILESLKKG</sequence>
<keyword evidence="2" id="KW-0472">Membrane</keyword>
<dbReference type="Proteomes" id="UP001159364">
    <property type="component" value="Linkage Group LG09"/>
</dbReference>
<evidence type="ECO:0000313" key="4">
    <source>
        <dbReference type="Proteomes" id="UP001159364"/>
    </source>
</evidence>
<keyword evidence="2" id="KW-0812">Transmembrane</keyword>
<feature type="compositionally biased region" description="Low complexity" evidence="1">
    <location>
        <begin position="38"/>
        <end position="52"/>
    </location>
</feature>
<accession>A0AAV8SVM3</accession>
<comment type="caution">
    <text evidence="3">The sequence shown here is derived from an EMBL/GenBank/DDBJ whole genome shotgun (WGS) entry which is preliminary data.</text>
</comment>
<organism evidence="3 4">
    <name type="scientific">Erythroxylum novogranatense</name>
    <dbReference type="NCBI Taxonomy" id="1862640"/>
    <lineage>
        <taxon>Eukaryota</taxon>
        <taxon>Viridiplantae</taxon>
        <taxon>Streptophyta</taxon>
        <taxon>Embryophyta</taxon>
        <taxon>Tracheophyta</taxon>
        <taxon>Spermatophyta</taxon>
        <taxon>Magnoliopsida</taxon>
        <taxon>eudicotyledons</taxon>
        <taxon>Gunneridae</taxon>
        <taxon>Pentapetalae</taxon>
        <taxon>rosids</taxon>
        <taxon>fabids</taxon>
        <taxon>Malpighiales</taxon>
        <taxon>Erythroxylaceae</taxon>
        <taxon>Erythroxylum</taxon>
    </lineage>
</organism>
<evidence type="ECO:0000313" key="3">
    <source>
        <dbReference type="EMBL" id="KAJ8755994.1"/>
    </source>
</evidence>
<gene>
    <name evidence="3" type="ORF">K2173_024539</name>
</gene>
<reference evidence="3 4" key="1">
    <citation type="submission" date="2021-09" db="EMBL/GenBank/DDBJ databases">
        <title>Genomic insights and catalytic innovation underlie evolution of tropane alkaloids biosynthesis.</title>
        <authorList>
            <person name="Wang Y.-J."/>
            <person name="Tian T."/>
            <person name="Huang J.-P."/>
            <person name="Huang S.-X."/>
        </authorList>
    </citation>
    <scope>NUCLEOTIDE SEQUENCE [LARGE SCALE GENOMIC DNA]</scope>
    <source>
        <strain evidence="3">KIB-2018</strain>
        <tissue evidence="3">Leaf</tissue>
    </source>
</reference>
<proteinExistence type="predicted"/>
<protein>
    <submittedName>
        <fullName evidence="3">Uncharacterized protein</fullName>
    </submittedName>
</protein>
<keyword evidence="4" id="KW-1185">Reference proteome</keyword>
<dbReference type="AlphaFoldDB" id="A0AAV8SVM3"/>
<keyword evidence="2" id="KW-1133">Transmembrane helix</keyword>
<feature type="region of interest" description="Disordered" evidence="1">
    <location>
        <begin position="36"/>
        <end position="107"/>
    </location>
</feature>
<name>A0AAV8SVM3_9ROSI</name>
<evidence type="ECO:0000256" key="2">
    <source>
        <dbReference type="SAM" id="Phobius"/>
    </source>
</evidence>
<evidence type="ECO:0000256" key="1">
    <source>
        <dbReference type="SAM" id="MobiDB-lite"/>
    </source>
</evidence>
<feature type="transmembrane region" description="Helical" evidence="2">
    <location>
        <begin position="15"/>
        <end position="32"/>
    </location>
</feature>